<dbReference type="GO" id="GO:0005886">
    <property type="term" value="C:plasma membrane"/>
    <property type="evidence" value="ECO:0007669"/>
    <property type="project" value="UniProtKB-SubCell"/>
</dbReference>
<dbReference type="InterPro" id="IPR023201">
    <property type="entry name" value="SecY_dom_sf"/>
</dbReference>
<feature type="transmembrane region" description="Helical" evidence="8">
    <location>
        <begin position="135"/>
        <end position="155"/>
    </location>
</feature>
<evidence type="ECO:0000256" key="9">
    <source>
        <dbReference type="NCBIfam" id="TIGR02920"/>
    </source>
</evidence>
<dbReference type="PRINTS" id="PR00303">
    <property type="entry name" value="SECYTRNLCASE"/>
</dbReference>
<accession>A0A2J9PNE9</accession>
<evidence type="ECO:0000256" key="3">
    <source>
        <dbReference type="ARBA" id="ARBA00022692"/>
    </source>
</evidence>
<evidence type="ECO:0000256" key="1">
    <source>
        <dbReference type="ARBA" id="ARBA00022448"/>
    </source>
</evidence>
<feature type="transmembrane region" description="Helical" evidence="8">
    <location>
        <begin position="162"/>
        <end position="181"/>
    </location>
</feature>
<protein>
    <recommendedName>
        <fullName evidence="8 9">Accessory Sec system protein translocase subunit SecY2</fullName>
    </recommendedName>
</protein>
<evidence type="ECO:0000256" key="7">
    <source>
        <dbReference type="ARBA" id="ARBA00023136"/>
    </source>
</evidence>
<evidence type="ECO:0000256" key="4">
    <source>
        <dbReference type="ARBA" id="ARBA00022927"/>
    </source>
</evidence>
<dbReference type="Pfam" id="PF00344">
    <property type="entry name" value="SecY"/>
    <property type="match status" value="1"/>
</dbReference>
<evidence type="ECO:0000313" key="10">
    <source>
        <dbReference type="EMBL" id="PNL91884.1"/>
    </source>
</evidence>
<evidence type="ECO:0000256" key="8">
    <source>
        <dbReference type="HAMAP-Rule" id="MF_01466"/>
    </source>
</evidence>
<evidence type="ECO:0000256" key="2">
    <source>
        <dbReference type="ARBA" id="ARBA00022475"/>
    </source>
</evidence>
<dbReference type="GO" id="GO:0065002">
    <property type="term" value="P:intracellular protein transmembrane transport"/>
    <property type="evidence" value="ECO:0007669"/>
    <property type="project" value="UniProtKB-UniRule"/>
</dbReference>
<dbReference type="Gene3D" id="1.10.3370.10">
    <property type="entry name" value="SecY subunit domain"/>
    <property type="match status" value="1"/>
</dbReference>
<dbReference type="InterPro" id="IPR002208">
    <property type="entry name" value="SecY/SEC61-alpha"/>
</dbReference>
<keyword evidence="5 8" id="KW-1133">Transmembrane helix</keyword>
<keyword evidence="1 8" id="KW-0813">Transport</keyword>
<keyword evidence="7 8" id="KW-0472">Membrane</keyword>
<dbReference type="AlphaFoldDB" id="A0A2J9PNE9"/>
<feature type="transmembrane region" description="Helical" evidence="8">
    <location>
        <begin position="298"/>
        <end position="318"/>
    </location>
</feature>
<keyword evidence="3 8" id="KW-0812">Transmembrane</keyword>
<dbReference type="GO" id="GO:0006605">
    <property type="term" value="P:protein targeting"/>
    <property type="evidence" value="ECO:0007669"/>
    <property type="project" value="UniProtKB-UniRule"/>
</dbReference>
<comment type="caution">
    <text evidence="10">The sequence shown here is derived from an EMBL/GenBank/DDBJ whole genome shotgun (WGS) entry which is preliminary data.</text>
</comment>
<comment type="subcellular location">
    <subcellularLocation>
        <location evidence="8">Cell membrane</location>
        <topology evidence="8">Multi-pass membrane protein</topology>
    </subcellularLocation>
</comment>
<feature type="transmembrane region" description="Helical" evidence="8">
    <location>
        <begin position="201"/>
        <end position="222"/>
    </location>
</feature>
<organism evidence="10 11">
    <name type="scientific">Aerococcus viridans</name>
    <dbReference type="NCBI Taxonomy" id="1377"/>
    <lineage>
        <taxon>Bacteria</taxon>
        <taxon>Bacillati</taxon>
        <taxon>Bacillota</taxon>
        <taxon>Bacilli</taxon>
        <taxon>Lactobacillales</taxon>
        <taxon>Aerococcaceae</taxon>
        <taxon>Aerococcus</taxon>
    </lineage>
</organism>
<reference evidence="11" key="1">
    <citation type="submission" date="2017-12" db="EMBL/GenBank/DDBJ databases">
        <title>FDA dAtabase for Regulatory Grade micrObial Sequences (FDA-ARGOS): Supporting development and validation of Infectious Disease Dx tests.</title>
        <authorList>
            <person name="Hoffmann M."/>
            <person name="Allard M."/>
            <person name="Evans P."/>
            <person name="Brown E."/>
            <person name="Tallon L."/>
            <person name="Sadzewicz L."/>
            <person name="Sengamalay N."/>
            <person name="Ott S."/>
            <person name="Godinez A."/>
            <person name="Nagaraj S."/>
            <person name="Vavikolanu K."/>
            <person name="Aluvathingal J."/>
            <person name="Nadendla S."/>
            <person name="Sichtig H."/>
        </authorList>
    </citation>
    <scope>NUCLEOTIDE SEQUENCE [LARGE SCALE GENOMIC DNA]</scope>
    <source>
        <strain evidence="11">FDAARGOS_249</strain>
    </source>
</reference>
<dbReference type="SUPFAM" id="SSF103491">
    <property type="entry name" value="Preprotein translocase SecY subunit"/>
    <property type="match status" value="1"/>
</dbReference>
<keyword evidence="2 8" id="KW-1003">Cell membrane</keyword>
<comment type="similarity">
    <text evidence="8">Belongs to the SecY/SEC61-alpha family. SecY2 subfamily.</text>
</comment>
<dbReference type="NCBIfam" id="TIGR02920">
    <property type="entry name" value="acc_sec_Y2"/>
    <property type="match status" value="1"/>
</dbReference>
<feature type="transmembrane region" description="Helical" evidence="8">
    <location>
        <begin position="256"/>
        <end position="278"/>
    </location>
</feature>
<dbReference type="Proteomes" id="UP000192813">
    <property type="component" value="Unassembled WGS sequence"/>
</dbReference>
<dbReference type="EMBL" id="NBTM02000001">
    <property type="protein sequence ID" value="PNL91884.1"/>
    <property type="molecule type" value="Genomic_DNA"/>
</dbReference>
<dbReference type="PIRSF" id="PIRSF004557">
    <property type="entry name" value="SecY"/>
    <property type="match status" value="1"/>
</dbReference>
<feature type="transmembrane region" description="Helical" evidence="8">
    <location>
        <begin position="12"/>
        <end position="30"/>
    </location>
</feature>
<dbReference type="HAMAP" id="MF_01466">
    <property type="entry name" value="SecY2"/>
    <property type="match status" value="1"/>
</dbReference>
<evidence type="ECO:0000256" key="6">
    <source>
        <dbReference type="ARBA" id="ARBA00023010"/>
    </source>
</evidence>
<comment type="subunit">
    <text evidence="8">Component of the accessory SecA2/SecY2 protein translocase complex required to export cell wall proteins. May form heterotrimers with SecE and SecG subunits.</text>
</comment>
<keyword evidence="4 8" id="KW-0653">Protein transport</keyword>
<feature type="transmembrane region" description="Helical" evidence="8">
    <location>
        <begin position="64"/>
        <end position="84"/>
    </location>
</feature>
<keyword evidence="6 8" id="KW-0811">Translocation</keyword>
<evidence type="ECO:0000256" key="5">
    <source>
        <dbReference type="ARBA" id="ARBA00022989"/>
    </source>
</evidence>
<proteinExistence type="inferred from homology"/>
<name>A0A2J9PNE9_9LACT</name>
<evidence type="ECO:0000313" key="11">
    <source>
        <dbReference type="Proteomes" id="UP000192813"/>
    </source>
</evidence>
<feature type="transmembrane region" description="Helical" evidence="8">
    <location>
        <begin position="384"/>
        <end position="407"/>
    </location>
</feature>
<dbReference type="InterPro" id="IPR014269">
    <property type="entry name" value="SecY2"/>
</dbReference>
<dbReference type="RefSeq" id="WP_083069225.1">
    <property type="nucleotide sequence ID" value="NZ_JALXKY010000001.1"/>
</dbReference>
<feature type="transmembrane region" description="Helical" evidence="8">
    <location>
        <begin position="353"/>
        <end position="372"/>
    </location>
</feature>
<feature type="transmembrane region" description="Helical" evidence="8">
    <location>
        <begin position="105"/>
        <end position="123"/>
    </location>
</feature>
<sequence>MNNKRHTINQSMLSTRITFTLIILTIFIIGRNIPLPLVDVEQSVNNSQFFETISMATGGDIANLSIFLLGIGPYMSMMILWRFITLGDFIDERKMPSRIVDRWKNILTLIIAIIQSLGILSNVQFNQQISFLNNYWLVLMVTCLFSVSGTFFLIWLGNKNALFGFGNTTIIILAGIILKWVDFIKELFYIDSTMFSEVQLRFLLFLGCWIVFIFITSILVELSEQRVPLHRITLSGQFANDSYLPIKLNPAGGLPIMYALTVMSLPQYLFQALTLIIPNNKVLQYLILHLQMSDPLGVITYACLIFGLGIGFAFVNISPRDLAENFQKSGDYIANVPSGKPTYDYLTKKVGRMAFVGATWLTIATTVPWIIGLLEPSLSEVSTLVANVVILVSIVVTIIQEIQTVYIREQYASIL</sequence>
<dbReference type="PANTHER" id="PTHR10906">
    <property type="entry name" value="SECY/SEC61-ALPHA FAMILY MEMBER"/>
    <property type="match status" value="1"/>
</dbReference>
<comment type="function">
    <text evidence="8">Part of the accessory SecA2/SecY2 system specifically required for export of possible cell wall proteins. The central subunit of a protein translocation channel.</text>
</comment>
<gene>
    <name evidence="8 10" type="primary">secY2</name>
    <name evidence="10" type="ORF">A6J77_006465</name>
</gene>